<sequence>MDEITIKIGGVLSALLGIGHCLFYRGFGWYEDFEKTRLITAKVLYTIHLFLTPMFFFFSYMSLFHTKELTGATPLGFAVTAFYSVFWLLRGLWQIVYFRPSQIKGFEKLLPLHYFLIIYFVFLWSAYTLPILRRFL</sequence>
<keyword evidence="3" id="KW-1185">Reference proteome</keyword>
<reference evidence="2 3" key="1">
    <citation type="submission" date="2021-05" db="EMBL/GenBank/DDBJ databases">
        <title>The draft genome of Geobacter pelophilus DSM 12255.</title>
        <authorList>
            <person name="Xu Z."/>
            <person name="Masuda Y."/>
            <person name="Itoh H."/>
            <person name="Senoo K."/>
        </authorList>
    </citation>
    <scope>NUCLEOTIDE SEQUENCE [LARGE SCALE GENOMIC DNA]</scope>
    <source>
        <strain evidence="2 3">DSM 12255</strain>
    </source>
</reference>
<accession>A0AAW4L560</accession>
<protein>
    <submittedName>
        <fullName evidence="2">Uncharacterized protein</fullName>
    </submittedName>
</protein>
<keyword evidence="1" id="KW-0472">Membrane</keyword>
<evidence type="ECO:0000313" key="2">
    <source>
        <dbReference type="EMBL" id="MBT0664692.1"/>
    </source>
</evidence>
<keyword evidence="1" id="KW-1133">Transmembrane helix</keyword>
<dbReference type="Proteomes" id="UP000811899">
    <property type="component" value="Unassembled WGS sequence"/>
</dbReference>
<comment type="caution">
    <text evidence="2">The sequence shown here is derived from an EMBL/GenBank/DDBJ whole genome shotgun (WGS) entry which is preliminary data.</text>
</comment>
<feature type="transmembrane region" description="Helical" evidence="1">
    <location>
        <begin position="109"/>
        <end position="127"/>
    </location>
</feature>
<gene>
    <name evidence="2" type="ORF">KI809_10315</name>
</gene>
<keyword evidence="1" id="KW-0812">Transmembrane</keyword>
<feature type="transmembrane region" description="Helical" evidence="1">
    <location>
        <begin position="6"/>
        <end position="23"/>
    </location>
</feature>
<dbReference type="AlphaFoldDB" id="A0AAW4L560"/>
<dbReference type="EMBL" id="JAHCVJ010000003">
    <property type="protein sequence ID" value="MBT0664692.1"/>
    <property type="molecule type" value="Genomic_DNA"/>
</dbReference>
<evidence type="ECO:0000313" key="3">
    <source>
        <dbReference type="Proteomes" id="UP000811899"/>
    </source>
</evidence>
<proteinExistence type="predicted"/>
<organism evidence="2 3">
    <name type="scientific">Geoanaerobacter pelophilus</name>
    <dbReference type="NCBI Taxonomy" id="60036"/>
    <lineage>
        <taxon>Bacteria</taxon>
        <taxon>Pseudomonadati</taxon>
        <taxon>Thermodesulfobacteriota</taxon>
        <taxon>Desulfuromonadia</taxon>
        <taxon>Geobacterales</taxon>
        <taxon>Geobacteraceae</taxon>
        <taxon>Geoanaerobacter</taxon>
    </lineage>
</organism>
<name>A0AAW4L560_9BACT</name>
<evidence type="ECO:0000256" key="1">
    <source>
        <dbReference type="SAM" id="Phobius"/>
    </source>
</evidence>
<feature type="transmembrane region" description="Helical" evidence="1">
    <location>
        <begin position="75"/>
        <end position="97"/>
    </location>
</feature>
<dbReference type="RefSeq" id="WP_214171446.1">
    <property type="nucleotide sequence ID" value="NZ_JAHCVJ010000003.1"/>
</dbReference>
<feature type="transmembrane region" description="Helical" evidence="1">
    <location>
        <begin position="43"/>
        <end position="63"/>
    </location>
</feature>